<evidence type="ECO:0000259" key="3">
    <source>
        <dbReference type="PROSITE" id="PS50125"/>
    </source>
</evidence>
<keyword evidence="2" id="KW-0472">Membrane</keyword>
<proteinExistence type="predicted"/>
<feature type="domain" description="Guanylate cyclase" evidence="3">
    <location>
        <begin position="421"/>
        <end position="533"/>
    </location>
</feature>
<dbReference type="SUPFAM" id="SSF55073">
    <property type="entry name" value="Nucleotide cyclase"/>
    <property type="match status" value="1"/>
</dbReference>
<dbReference type="PANTHER" id="PTHR43081">
    <property type="entry name" value="ADENYLATE CYCLASE, TERMINAL-DIFFERENTIATION SPECIFIC-RELATED"/>
    <property type="match status" value="1"/>
</dbReference>
<dbReference type="EMBL" id="SPLM01000077">
    <property type="protein sequence ID" value="TMW61245.1"/>
    <property type="molecule type" value="Genomic_DNA"/>
</dbReference>
<dbReference type="OrthoDB" id="2021138at2759"/>
<evidence type="ECO:0000256" key="2">
    <source>
        <dbReference type="SAM" id="Phobius"/>
    </source>
</evidence>
<dbReference type="AlphaFoldDB" id="A0A8K1FF45"/>
<reference evidence="4" key="1">
    <citation type="submission" date="2019-03" db="EMBL/GenBank/DDBJ databases">
        <title>Long read genome sequence of the mycoparasitic Pythium oligandrum ATCC 38472 isolated from sugarbeet rhizosphere.</title>
        <authorList>
            <person name="Gaulin E."/>
        </authorList>
    </citation>
    <scope>NUCLEOTIDE SEQUENCE</scope>
    <source>
        <strain evidence="4">ATCC 38472_TT</strain>
    </source>
</reference>
<feature type="transmembrane region" description="Helical" evidence="2">
    <location>
        <begin position="316"/>
        <end position="340"/>
    </location>
</feature>
<keyword evidence="2" id="KW-1133">Transmembrane helix</keyword>
<evidence type="ECO:0000256" key="1">
    <source>
        <dbReference type="SAM" id="MobiDB-lite"/>
    </source>
</evidence>
<dbReference type="GO" id="GO:0035556">
    <property type="term" value="P:intracellular signal transduction"/>
    <property type="evidence" value="ECO:0007669"/>
    <property type="project" value="InterPro"/>
</dbReference>
<dbReference type="InterPro" id="IPR001054">
    <property type="entry name" value="A/G_cyclase"/>
</dbReference>
<feature type="compositionally biased region" description="Basic and acidic residues" evidence="1">
    <location>
        <begin position="637"/>
        <end position="650"/>
    </location>
</feature>
<dbReference type="Proteomes" id="UP000794436">
    <property type="component" value="Unassembled WGS sequence"/>
</dbReference>
<dbReference type="PROSITE" id="PS50125">
    <property type="entry name" value="GUANYLATE_CYCLASE_2"/>
    <property type="match status" value="1"/>
</dbReference>
<feature type="region of interest" description="Disordered" evidence="1">
    <location>
        <begin position="636"/>
        <end position="700"/>
    </location>
</feature>
<name>A0A8K1FF45_PYTOL</name>
<feature type="transmembrane region" description="Helical" evidence="2">
    <location>
        <begin position="48"/>
        <end position="69"/>
    </location>
</feature>
<evidence type="ECO:0000313" key="5">
    <source>
        <dbReference type="Proteomes" id="UP000794436"/>
    </source>
</evidence>
<gene>
    <name evidence="4" type="ORF">Poli38472_013708</name>
</gene>
<organism evidence="4 5">
    <name type="scientific">Pythium oligandrum</name>
    <name type="common">Mycoparasitic fungus</name>
    <dbReference type="NCBI Taxonomy" id="41045"/>
    <lineage>
        <taxon>Eukaryota</taxon>
        <taxon>Sar</taxon>
        <taxon>Stramenopiles</taxon>
        <taxon>Oomycota</taxon>
        <taxon>Peronosporomycetes</taxon>
        <taxon>Pythiales</taxon>
        <taxon>Pythiaceae</taxon>
        <taxon>Pythium</taxon>
    </lineage>
</organism>
<dbReference type="Pfam" id="PF00211">
    <property type="entry name" value="Guanylate_cyc"/>
    <property type="match status" value="1"/>
</dbReference>
<dbReference type="Gene3D" id="3.30.70.1230">
    <property type="entry name" value="Nucleotide cyclase"/>
    <property type="match status" value="1"/>
</dbReference>
<protein>
    <recommendedName>
        <fullName evidence="3">Guanylate cyclase domain-containing protein</fullName>
    </recommendedName>
</protein>
<dbReference type="InterPro" id="IPR029787">
    <property type="entry name" value="Nucleotide_cyclase"/>
</dbReference>
<evidence type="ECO:0000313" key="4">
    <source>
        <dbReference type="EMBL" id="TMW61245.1"/>
    </source>
</evidence>
<dbReference type="PANTHER" id="PTHR43081:SF1">
    <property type="entry name" value="ADENYLATE CYCLASE, TERMINAL-DIFFERENTIATION SPECIFIC"/>
    <property type="match status" value="1"/>
</dbReference>
<dbReference type="InterPro" id="IPR050697">
    <property type="entry name" value="Adenylyl/Guanylyl_Cyclase_3/4"/>
</dbReference>
<keyword evidence="2" id="KW-0812">Transmembrane</keyword>
<feature type="transmembrane region" description="Helical" evidence="2">
    <location>
        <begin position="360"/>
        <end position="383"/>
    </location>
</feature>
<sequence>MLIRPEHIQWITTVTEGRRLSANDSSVNPKTNIVTTLKADVDTDTTWIYVYATALFISFLTTLMAAYHMRKLGGDIFRSTVRFVMTSFLLSSSLHALAGGIFYSLLIKSVHLWLLQAEHVAKKQSKSDPYYSNRTTPSPSTVSLTQLVDGSGGSMINDAVESILAPDDNNDGGEAAYLSKITHESKPLSNTLTMFLMLENIFLVLSAYWIVLLTRELYKLAKITHDRGSQNERRVIRMYAGGALGILGIFFVVGLVLAIMHRGYTHAFRFLNMLELTAILISVTYAGCSLWSLKSKGRKNEHIHGMMMASPLYRRLKMLLIVCAVFSLPYSVLQITLLAIPKDKVDCIPDYLVGLVSMLYYFFGAAQAVVMGSSLECCLRVLYPIIPAHVRNSPQWNAMRLSRRNEGAVLFEAAPPPERPVFVTTDIESSSALWAQAPQAVIDQAQRIHDDLMRATLPKYNGYEITTAGDAFQLAFHNIADAVSYCIEVQLFLLQAKWPSQLENLIPSTKTEREFGLKCQLLFRGLRVRMGVHDTNIDEEGAIVTQIHPVTGRTVYIGASEMIGREVGDVGYGGQIIVSKRVAAFLRLHEEKVSLRTPFLLDYYGTHEICALEMNVELYEVTPKLLDARRKIFKKRHAEDEGKPSVDGKCAKHHSQNHTESSSETTDESRECEECTVEFHEQLTPPQEARTAAAKAMWKV</sequence>
<feature type="transmembrane region" description="Helical" evidence="2">
    <location>
        <begin position="273"/>
        <end position="293"/>
    </location>
</feature>
<feature type="compositionally biased region" description="Basic and acidic residues" evidence="1">
    <location>
        <begin position="667"/>
        <end position="681"/>
    </location>
</feature>
<feature type="transmembrane region" description="Helical" evidence="2">
    <location>
        <begin position="192"/>
        <end position="214"/>
    </location>
</feature>
<keyword evidence="5" id="KW-1185">Reference proteome</keyword>
<dbReference type="GO" id="GO:0009190">
    <property type="term" value="P:cyclic nucleotide biosynthetic process"/>
    <property type="evidence" value="ECO:0007669"/>
    <property type="project" value="InterPro"/>
</dbReference>
<feature type="transmembrane region" description="Helical" evidence="2">
    <location>
        <begin position="81"/>
        <end position="106"/>
    </location>
</feature>
<feature type="transmembrane region" description="Helical" evidence="2">
    <location>
        <begin position="235"/>
        <end position="261"/>
    </location>
</feature>
<comment type="caution">
    <text evidence="4">The sequence shown here is derived from an EMBL/GenBank/DDBJ whole genome shotgun (WGS) entry which is preliminary data.</text>
</comment>
<accession>A0A8K1FF45</accession>